<sequence>MKLVSSMNMPIESTEFVTKVSNPLGKSVLMDKVCKVNCGKKYIELRCENGDTLHVNSDDQDRSPIMISHVTAQRYVRKRYEAYLAFVLNTKETGLKIESVPIVCEYLNVFLEELPGLPPVREIEFGIELALGTAPISIASYRMAPTELKELKAQLHELTDKGFARLSFSP</sequence>
<dbReference type="SUPFAM" id="SSF56672">
    <property type="entry name" value="DNA/RNA polymerases"/>
    <property type="match status" value="1"/>
</dbReference>
<dbReference type="EMBL" id="SMMG02000002">
    <property type="protein sequence ID" value="KAA3483342.1"/>
    <property type="molecule type" value="Genomic_DNA"/>
</dbReference>
<dbReference type="InterPro" id="IPR043502">
    <property type="entry name" value="DNA/RNA_pol_sf"/>
</dbReference>
<dbReference type="PANTHER" id="PTHR15503:SF45">
    <property type="entry name" value="RNA-DIRECTED DNA POLYMERASE HOMOLOG"/>
    <property type="match status" value="1"/>
</dbReference>
<evidence type="ECO:0000313" key="2">
    <source>
        <dbReference type="Proteomes" id="UP000325315"/>
    </source>
</evidence>
<dbReference type="OrthoDB" id="1749844at2759"/>
<protein>
    <submittedName>
        <fullName evidence="1">Vacuolar protein sorting-associated protein 35B-like</fullName>
    </submittedName>
</protein>
<name>A0A5B6WR86_9ROSI</name>
<gene>
    <name evidence="1" type="ORF">EPI10_005523</name>
</gene>
<proteinExistence type="predicted"/>
<dbReference type="InterPro" id="IPR032567">
    <property type="entry name" value="RTL1-rel"/>
</dbReference>
<organism evidence="1 2">
    <name type="scientific">Gossypium australe</name>
    <dbReference type="NCBI Taxonomy" id="47621"/>
    <lineage>
        <taxon>Eukaryota</taxon>
        <taxon>Viridiplantae</taxon>
        <taxon>Streptophyta</taxon>
        <taxon>Embryophyta</taxon>
        <taxon>Tracheophyta</taxon>
        <taxon>Spermatophyta</taxon>
        <taxon>Magnoliopsida</taxon>
        <taxon>eudicotyledons</taxon>
        <taxon>Gunneridae</taxon>
        <taxon>Pentapetalae</taxon>
        <taxon>rosids</taxon>
        <taxon>malvids</taxon>
        <taxon>Malvales</taxon>
        <taxon>Malvaceae</taxon>
        <taxon>Malvoideae</taxon>
        <taxon>Gossypium</taxon>
    </lineage>
</organism>
<dbReference type="PANTHER" id="PTHR15503">
    <property type="entry name" value="LDOC1 RELATED"/>
    <property type="match status" value="1"/>
</dbReference>
<dbReference type="AlphaFoldDB" id="A0A5B6WR86"/>
<keyword evidence="2" id="KW-1185">Reference proteome</keyword>
<reference evidence="2" key="1">
    <citation type="journal article" date="2019" name="Plant Biotechnol. J.">
        <title>Genome sequencing of the Australian wild diploid species Gossypium australe highlights disease resistance and delayed gland morphogenesis.</title>
        <authorList>
            <person name="Cai Y."/>
            <person name="Cai X."/>
            <person name="Wang Q."/>
            <person name="Wang P."/>
            <person name="Zhang Y."/>
            <person name="Cai C."/>
            <person name="Xu Y."/>
            <person name="Wang K."/>
            <person name="Zhou Z."/>
            <person name="Wang C."/>
            <person name="Geng S."/>
            <person name="Li B."/>
            <person name="Dong Q."/>
            <person name="Hou Y."/>
            <person name="Wang H."/>
            <person name="Ai P."/>
            <person name="Liu Z."/>
            <person name="Yi F."/>
            <person name="Sun M."/>
            <person name="An G."/>
            <person name="Cheng J."/>
            <person name="Zhang Y."/>
            <person name="Shi Q."/>
            <person name="Xie Y."/>
            <person name="Shi X."/>
            <person name="Chang Y."/>
            <person name="Huang F."/>
            <person name="Chen Y."/>
            <person name="Hong S."/>
            <person name="Mi L."/>
            <person name="Sun Q."/>
            <person name="Zhang L."/>
            <person name="Zhou B."/>
            <person name="Peng R."/>
            <person name="Zhang X."/>
            <person name="Liu F."/>
        </authorList>
    </citation>
    <scope>NUCLEOTIDE SEQUENCE [LARGE SCALE GENOMIC DNA]</scope>
    <source>
        <strain evidence="2">cv. PA1801</strain>
    </source>
</reference>
<comment type="caution">
    <text evidence="1">The sequence shown here is derived from an EMBL/GenBank/DDBJ whole genome shotgun (WGS) entry which is preliminary data.</text>
</comment>
<accession>A0A5B6WR86</accession>
<evidence type="ECO:0000313" key="1">
    <source>
        <dbReference type="EMBL" id="KAA3483342.1"/>
    </source>
</evidence>
<dbReference type="Gene3D" id="3.10.10.10">
    <property type="entry name" value="HIV Type 1 Reverse Transcriptase, subunit A, domain 1"/>
    <property type="match status" value="1"/>
</dbReference>
<dbReference type="Proteomes" id="UP000325315">
    <property type="component" value="Unassembled WGS sequence"/>
</dbReference>